<dbReference type="Pfam" id="PF01556">
    <property type="entry name" value="DnaJ_C"/>
    <property type="match status" value="1"/>
</dbReference>
<dbReference type="EMBL" id="UOEI01000522">
    <property type="protein sequence ID" value="VAW07330.1"/>
    <property type="molecule type" value="Genomic_DNA"/>
</dbReference>
<dbReference type="PROSITE" id="PS00636">
    <property type="entry name" value="DNAJ_1"/>
    <property type="match status" value="1"/>
</dbReference>
<sequence length="364" mass="39386">MKDYYQVLGVSREASADEIKKAFRALARESHPDANPGDATAEARFREIAEAYEVLSDDQKRARYDRGETFGGQDLFSQFGGLEEILQQFFGGGFGGFGGGFGSQRRGPQRGQDVAIRIDLDLAEAAFGIEREVEFVSAVTCSVCVGTGAAEGHDPVTCRTCGGQGRVQAARQTLLGTMMTVTECPTCSGSGRQIEDPCTACAGEGRTRGTRTLTVEVPPGVDTGTRLRLNGKGGAGQLGTAAGDVFVEINVRQDDRFQRVGDDLHHRITIGFTEATFGTVVEVPLLDGEVEELDVPAGTQPETVYRLGKKGVPRLQRRGRGDLLVHVEVEVPTDLDDEAEKVLREYGTIRGERPDAKKRGLFRR</sequence>
<dbReference type="GO" id="GO:0051082">
    <property type="term" value="F:unfolded protein binding"/>
    <property type="evidence" value="ECO:0007669"/>
    <property type="project" value="InterPro"/>
</dbReference>
<dbReference type="GO" id="GO:0031072">
    <property type="term" value="F:heat shock protein binding"/>
    <property type="evidence" value="ECO:0007669"/>
    <property type="project" value="InterPro"/>
</dbReference>
<dbReference type="CDD" id="cd10747">
    <property type="entry name" value="DnaJ_C"/>
    <property type="match status" value="1"/>
</dbReference>
<feature type="domain" description="J" evidence="9">
    <location>
        <begin position="3"/>
        <end position="68"/>
    </location>
</feature>
<dbReference type="PANTHER" id="PTHR43096">
    <property type="entry name" value="DNAJ HOMOLOG 1, MITOCHONDRIAL-RELATED"/>
    <property type="match status" value="1"/>
</dbReference>
<dbReference type="InterPro" id="IPR001623">
    <property type="entry name" value="DnaJ_domain"/>
</dbReference>
<dbReference type="Gene3D" id="2.10.230.10">
    <property type="entry name" value="Heat shock protein DnaJ, cysteine-rich domain"/>
    <property type="match status" value="1"/>
</dbReference>
<dbReference type="SUPFAM" id="SSF46565">
    <property type="entry name" value="Chaperone J-domain"/>
    <property type="match status" value="1"/>
</dbReference>
<keyword evidence="8" id="KW-0143">Chaperone</keyword>
<feature type="domain" description="CR-type" evidence="10">
    <location>
        <begin position="128"/>
        <end position="210"/>
    </location>
</feature>
<evidence type="ECO:0000259" key="10">
    <source>
        <dbReference type="PROSITE" id="PS51188"/>
    </source>
</evidence>
<dbReference type="SUPFAM" id="SSF57938">
    <property type="entry name" value="DnaJ/Hsp40 cysteine-rich domain"/>
    <property type="match status" value="1"/>
</dbReference>
<dbReference type="Pfam" id="PF00226">
    <property type="entry name" value="DnaJ"/>
    <property type="match status" value="1"/>
</dbReference>
<proteinExistence type="inferred from homology"/>
<dbReference type="InterPro" id="IPR012724">
    <property type="entry name" value="DnaJ"/>
</dbReference>
<dbReference type="Gene3D" id="2.60.260.20">
    <property type="entry name" value="Urease metallochaperone UreE, N-terminal domain"/>
    <property type="match status" value="2"/>
</dbReference>
<dbReference type="CDD" id="cd10719">
    <property type="entry name" value="DnaJ_zf"/>
    <property type="match status" value="1"/>
</dbReference>
<dbReference type="GO" id="GO:0005524">
    <property type="term" value="F:ATP binding"/>
    <property type="evidence" value="ECO:0007669"/>
    <property type="project" value="InterPro"/>
</dbReference>
<dbReference type="PROSITE" id="PS51188">
    <property type="entry name" value="ZF_CR"/>
    <property type="match status" value="1"/>
</dbReference>
<keyword evidence="3" id="KW-0479">Metal-binding</keyword>
<dbReference type="GO" id="GO:0006260">
    <property type="term" value="P:DNA replication"/>
    <property type="evidence" value="ECO:0007669"/>
    <property type="project" value="UniProtKB-KW"/>
</dbReference>
<organism evidence="11">
    <name type="scientific">hydrothermal vent metagenome</name>
    <dbReference type="NCBI Taxonomy" id="652676"/>
    <lineage>
        <taxon>unclassified sequences</taxon>
        <taxon>metagenomes</taxon>
        <taxon>ecological metagenomes</taxon>
    </lineage>
</organism>
<dbReference type="InterPro" id="IPR036410">
    <property type="entry name" value="HSP_DnaJ_Cys-rich_dom_sf"/>
</dbReference>
<evidence type="ECO:0000313" key="11">
    <source>
        <dbReference type="EMBL" id="VAW07330.1"/>
    </source>
</evidence>
<evidence type="ECO:0000256" key="2">
    <source>
        <dbReference type="ARBA" id="ARBA00022705"/>
    </source>
</evidence>
<keyword evidence="1" id="KW-0963">Cytoplasm</keyword>
<name>A0A3B0SS55_9ZZZZ</name>
<evidence type="ECO:0000259" key="9">
    <source>
        <dbReference type="PROSITE" id="PS50076"/>
    </source>
</evidence>
<dbReference type="PANTHER" id="PTHR43096:SF48">
    <property type="entry name" value="CHAPERONE PROTEIN DNAJ"/>
    <property type="match status" value="1"/>
</dbReference>
<protein>
    <submittedName>
        <fullName evidence="11">Chaperone protein DnaJ</fullName>
    </submittedName>
</protein>
<evidence type="ECO:0000256" key="1">
    <source>
        <dbReference type="ARBA" id="ARBA00022490"/>
    </source>
</evidence>
<dbReference type="NCBIfam" id="TIGR02349">
    <property type="entry name" value="DnaJ_bact"/>
    <property type="match status" value="1"/>
</dbReference>
<dbReference type="Pfam" id="PF00684">
    <property type="entry name" value="DnaJ_CXXCXGXG"/>
    <property type="match status" value="1"/>
</dbReference>
<dbReference type="InterPro" id="IPR001305">
    <property type="entry name" value="HSP_DnaJ_Cys-rich_dom"/>
</dbReference>
<dbReference type="GO" id="GO:0009408">
    <property type="term" value="P:response to heat"/>
    <property type="evidence" value="ECO:0007669"/>
    <property type="project" value="InterPro"/>
</dbReference>
<dbReference type="InterPro" id="IPR018253">
    <property type="entry name" value="DnaJ_domain_CS"/>
</dbReference>
<dbReference type="SUPFAM" id="SSF49493">
    <property type="entry name" value="HSP40/DnaJ peptide-binding domain"/>
    <property type="match status" value="2"/>
</dbReference>
<dbReference type="AlphaFoldDB" id="A0A3B0SS55"/>
<dbReference type="InterPro" id="IPR008971">
    <property type="entry name" value="HSP40/DnaJ_pept-bd"/>
</dbReference>
<dbReference type="FunFam" id="2.10.230.10:FF:000002">
    <property type="entry name" value="Molecular chaperone DnaJ"/>
    <property type="match status" value="1"/>
</dbReference>
<reference evidence="11" key="1">
    <citation type="submission" date="2018-06" db="EMBL/GenBank/DDBJ databases">
        <authorList>
            <person name="Zhirakovskaya E."/>
        </authorList>
    </citation>
    <scope>NUCLEOTIDE SEQUENCE</scope>
</reference>
<evidence type="ECO:0000256" key="4">
    <source>
        <dbReference type="ARBA" id="ARBA00022737"/>
    </source>
</evidence>
<dbReference type="SMART" id="SM00271">
    <property type="entry name" value="DnaJ"/>
    <property type="match status" value="1"/>
</dbReference>
<gene>
    <name evidence="11" type="ORF">MNBD_ACTINO01-504</name>
</gene>
<keyword evidence="5" id="KW-0863">Zinc-finger</keyword>
<keyword evidence="2" id="KW-0235">DNA replication</keyword>
<keyword evidence="4" id="KW-0677">Repeat</keyword>
<dbReference type="PROSITE" id="PS50076">
    <property type="entry name" value="DNAJ_2"/>
    <property type="match status" value="1"/>
</dbReference>
<accession>A0A3B0SS55</accession>
<dbReference type="CDD" id="cd06257">
    <property type="entry name" value="DnaJ"/>
    <property type="match status" value="1"/>
</dbReference>
<dbReference type="NCBIfam" id="NF008035">
    <property type="entry name" value="PRK10767.1"/>
    <property type="match status" value="1"/>
</dbReference>
<dbReference type="Gene3D" id="1.10.287.110">
    <property type="entry name" value="DnaJ domain"/>
    <property type="match status" value="1"/>
</dbReference>
<dbReference type="PRINTS" id="PR00625">
    <property type="entry name" value="JDOMAIN"/>
</dbReference>
<dbReference type="GO" id="GO:0008270">
    <property type="term" value="F:zinc ion binding"/>
    <property type="evidence" value="ECO:0007669"/>
    <property type="project" value="UniProtKB-KW"/>
</dbReference>
<keyword evidence="7" id="KW-0346">Stress response</keyword>
<dbReference type="GO" id="GO:0042026">
    <property type="term" value="P:protein refolding"/>
    <property type="evidence" value="ECO:0007669"/>
    <property type="project" value="TreeGrafter"/>
</dbReference>
<evidence type="ECO:0000256" key="3">
    <source>
        <dbReference type="ARBA" id="ARBA00022723"/>
    </source>
</evidence>
<dbReference type="FunFam" id="2.60.260.20:FF:000005">
    <property type="entry name" value="Chaperone protein dnaJ 1, mitochondrial"/>
    <property type="match status" value="1"/>
</dbReference>
<evidence type="ECO:0000256" key="5">
    <source>
        <dbReference type="ARBA" id="ARBA00022771"/>
    </source>
</evidence>
<evidence type="ECO:0000256" key="8">
    <source>
        <dbReference type="ARBA" id="ARBA00023186"/>
    </source>
</evidence>
<dbReference type="GO" id="GO:0005737">
    <property type="term" value="C:cytoplasm"/>
    <property type="evidence" value="ECO:0007669"/>
    <property type="project" value="TreeGrafter"/>
</dbReference>
<evidence type="ECO:0000256" key="7">
    <source>
        <dbReference type="ARBA" id="ARBA00023016"/>
    </source>
</evidence>
<evidence type="ECO:0000256" key="6">
    <source>
        <dbReference type="ARBA" id="ARBA00022833"/>
    </source>
</evidence>
<dbReference type="InterPro" id="IPR002939">
    <property type="entry name" value="DnaJ_C"/>
</dbReference>
<dbReference type="InterPro" id="IPR036869">
    <property type="entry name" value="J_dom_sf"/>
</dbReference>
<keyword evidence="6" id="KW-0862">Zinc</keyword>
<dbReference type="HAMAP" id="MF_01152">
    <property type="entry name" value="DnaJ"/>
    <property type="match status" value="1"/>
</dbReference>